<dbReference type="InterPro" id="IPR013320">
    <property type="entry name" value="ConA-like_dom_sf"/>
</dbReference>
<dbReference type="Proteomes" id="UP000472260">
    <property type="component" value="Unassembled WGS sequence"/>
</dbReference>
<reference evidence="5" key="2">
    <citation type="submission" date="2025-09" db="UniProtKB">
        <authorList>
            <consortium name="Ensembl"/>
        </authorList>
    </citation>
    <scope>IDENTIFICATION</scope>
</reference>
<accession>A0A671R4L2</accession>
<dbReference type="Ensembl" id="ENSSANT00000082977.1">
    <property type="protein sequence ID" value="ENSSANP00000078052.1"/>
    <property type="gene ID" value="ENSSANG00000038876.1"/>
</dbReference>
<dbReference type="InterPro" id="IPR051051">
    <property type="entry name" value="E3_ubiq-ligase_TRIM/RNF"/>
</dbReference>
<dbReference type="InterPro" id="IPR043136">
    <property type="entry name" value="B30.2/SPRY_sf"/>
</dbReference>
<dbReference type="AlphaFoldDB" id="A0A671R4L2"/>
<evidence type="ECO:0000256" key="2">
    <source>
        <dbReference type="ARBA" id="ARBA00022771"/>
    </source>
</evidence>
<dbReference type="InterPro" id="IPR001870">
    <property type="entry name" value="B30.2/SPRY"/>
</dbReference>
<dbReference type="PROSITE" id="PS50188">
    <property type="entry name" value="B302_SPRY"/>
    <property type="match status" value="1"/>
</dbReference>
<reference evidence="5" key="1">
    <citation type="submission" date="2025-08" db="UniProtKB">
        <authorList>
            <consortium name="Ensembl"/>
        </authorList>
    </citation>
    <scope>IDENTIFICATION</scope>
</reference>
<name>A0A671R4L2_9TELE</name>
<proteinExistence type="predicted"/>
<organism evidence="5 6">
    <name type="scientific">Sinocyclocheilus anshuiensis</name>
    <dbReference type="NCBI Taxonomy" id="1608454"/>
    <lineage>
        <taxon>Eukaryota</taxon>
        <taxon>Metazoa</taxon>
        <taxon>Chordata</taxon>
        <taxon>Craniata</taxon>
        <taxon>Vertebrata</taxon>
        <taxon>Euteleostomi</taxon>
        <taxon>Actinopterygii</taxon>
        <taxon>Neopterygii</taxon>
        <taxon>Teleostei</taxon>
        <taxon>Ostariophysi</taxon>
        <taxon>Cypriniformes</taxon>
        <taxon>Cyprinidae</taxon>
        <taxon>Cyprininae</taxon>
        <taxon>Sinocyclocheilus</taxon>
    </lineage>
</organism>
<protein>
    <recommendedName>
        <fullName evidence="4">B30.2/SPRY domain-containing protein</fullName>
    </recommendedName>
</protein>
<keyword evidence="6" id="KW-1185">Reference proteome</keyword>
<dbReference type="Pfam" id="PF13765">
    <property type="entry name" value="PRY"/>
    <property type="match status" value="1"/>
</dbReference>
<keyword evidence="2" id="KW-0863">Zinc-finger</keyword>
<evidence type="ECO:0000313" key="6">
    <source>
        <dbReference type="Proteomes" id="UP000472260"/>
    </source>
</evidence>
<sequence>HHCAGECSHLTFLCSDACDLTLDSNTAHTQLILSENSDNITVKYVKDKQPYPDHPDRFDHHEQVLCGESLTGRCYWEVEWSGSGHVAVAYKEINRKEGSDCRFGRNEKSWSLFCCDKMYTFWHNNKSTDIPAPSPPSNRVGVYLDVVFLQPSLCQIK</sequence>
<evidence type="ECO:0000313" key="5">
    <source>
        <dbReference type="Ensembl" id="ENSSANP00000078052.1"/>
    </source>
</evidence>
<feature type="domain" description="B30.2/SPRY" evidence="4">
    <location>
        <begin position="1"/>
        <end position="157"/>
    </location>
</feature>
<evidence type="ECO:0000256" key="3">
    <source>
        <dbReference type="ARBA" id="ARBA00022833"/>
    </source>
</evidence>
<evidence type="ECO:0000256" key="1">
    <source>
        <dbReference type="ARBA" id="ARBA00022723"/>
    </source>
</evidence>
<keyword evidence="1" id="KW-0479">Metal-binding</keyword>
<dbReference type="SMART" id="SM00589">
    <property type="entry name" value="PRY"/>
    <property type="match status" value="1"/>
</dbReference>
<dbReference type="GO" id="GO:0005737">
    <property type="term" value="C:cytoplasm"/>
    <property type="evidence" value="ECO:0007669"/>
    <property type="project" value="UniProtKB-ARBA"/>
</dbReference>
<evidence type="ECO:0000259" key="4">
    <source>
        <dbReference type="PROSITE" id="PS50188"/>
    </source>
</evidence>
<dbReference type="PANTHER" id="PTHR25465">
    <property type="entry name" value="B-BOX DOMAIN CONTAINING"/>
    <property type="match status" value="1"/>
</dbReference>
<keyword evidence="3" id="KW-0862">Zinc</keyword>
<dbReference type="Gene3D" id="2.60.120.920">
    <property type="match status" value="1"/>
</dbReference>
<dbReference type="InterPro" id="IPR006574">
    <property type="entry name" value="PRY"/>
</dbReference>
<dbReference type="GO" id="GO:0008270">
    <property type="term" value="F:zinc ion binding"/>
    <property type="evidence" value="ECO:0007669"/>
    <property type="project" value="UniProtKB-KW"/>
</dbReference>
<dbReference type="PANTHER" id="PTHR25465:SF5">
    <property type="entry name" value="E3 UBIQUITIN_ISG15 LIGASE TRIM25-RELATED"/>
    <property type="match status" value="1"/>
</dbReference>
<dbReference type="SUPFAM" id="SSF49899">
    <property type="entry name" value="Concanavalin A-like lectins/glucanases"/>
    <property type="match status" value="1"/>
</dbReference>